<dbReference type="InterPro" id="IPR050793">
    <property type="entry name" value="CMP-NeuNAc_synthase"/>
</dbReference>
<dbReference type="CDD" id="cd02513">
    <property type="entry name" value="CMP-NeuAc_Synthase"/>
    <property type="match status" value="1"/>
</dbReference>
<dbReference type="InterPro" id="IPR003329">
    <property type="entry name" value="Cytidylyl_trans"/>
</dbReference>
<dbReference type="GO" id="GO:0008781">
    <property type="term" value="F:N-acylneuraminate cytidylyltransferase activity"/>
    <property type="evidence" value="ECO:0007669"/>
    <property type="project" value="TreeGrafter"/>
</dbReference>
<dbReference type="PANTHER" id="PTHR21485">
    <property type="entry name" value="HAD SUPERFAMILY MEMBERS CMAS AND KDSC"/>
    <property type="match status" value="1"/>
</dbReference>
<organism evidence="1">
    <name type="scientific">marine sediment metagenome</name>
    <dbReference type="NCBI Taxonomy" id="412755"/>
    <lineage>
        <taxon>unclassified sequences</taxon>
        <taxon>metagenomes</taxon>
        <taxon>ecological metagenomes</taxon>
    </lineage>
</organism>
<dbReference type="EMBL" id="BARS01031934">
    <property type="protein sequence ID" value="GAG23771.1"/>
    <property type="molecule type" value="Genomic_DNA"/>
</dbReference>
<sequence length="160" mass="18099">MDVLAIIPARGGSKSIPRKNIRLFANYPLIAYSISAGLSAESITRVIVSTDDKEIADISLKYGAEIPFLRPAELAQDDTPDLPVFQHALEWLENHEQYTPDIVVQLRPTSPLRRTQHIDSAMLRLLEHPEADAVRTVCIPFQNPFKMWRIDSNGFMQTIM</sequence>
<protein>
    <recommendedName>
        <fullName evidence="2">N-acylneuraminate cytidylyltransferase</fullName>
    </recommendedName>
</protein>
<dbReference type="AlphaFoldDB" id="X0XFN7"/>
<accession>X0XFN7</accession>
<evidence type="ECO:0000313" key="1">
    <source>
        <dbReference type="EMBL" id="GAG23771.1"/>
    </source>
</evidence>
<dbReference type="InterPro" id="IPR029044">
    <property type="entry name" value="Nucleotide-diphossugar_trans"/>
</dbReference>
<evidence type="ECO:0008006" key="2">
    <source>
        <dbReference type="Google" id="ProtNLM"/>
    </source>
</evidence>
<feature type="non-terminal residue" evidence="1">
    <location>
        <position position="160"/>
    </location>
</feature>
<dbReference type="Pfam" id="PF02348">
    <property type="entry name" value="CTP_transf_3"/>
    <property type="match status" value="1"/>
</dbReference>
<comment type="caution">
    <text evidence="1">The sequence shown here is derived from an EMBL/GenBank/DDBJ whole genome shotgun (WGS) entry which is preliminary data.</text>
</comment>
<dbReference type="PANTHER" id="PTHR21485:SF6">
    <property type="entry name" value="N-ACYLNEURAMINATE CYTIDYLYLTRANSFERASE-RELATED"/>
    <property type="match status" value="1"/>
</dbReference>
<proteinExistence type="predicted"/>
<reference evidence="1" key="1">
    <citation type="journal article" date="2014" name="Front. Microbiol.">
        <title>High frequency of phylogenetically diverse reductive dehalogenase-homologous genes in deep subseafloor sedimentary metagenomes.</title>
        <authorList>
            <person name="Kawai M."/>
            <person name="Futagami T."/>
            <person name="Toyoda A."/>
            <person name="Takaki Y."/>
            <person name="Nishi S."/>
            <person name="Hori S."/>
            <person name="Arai W."/>
            <person name="Tsubouchi T."/>
            <person name="Morono Y."/>
            <person name="Uchiyama I."/>
            <person name="Ito T."/>
            <person name="Fujiyama A."/>
            <person name="Inagaki F."/>
            <person name="Takami H."/>
        </authorList>
    </citation>
    <scope>NUCLEOTIDE SEQUENCE</scope>
    <source>
        <strain evidence="1">Expedition CK06-06</strain>
    </source>
</reference>
<dbReference type="Gene3D" id="3.90.550.10">
    <property type="entry name" value="Spore Coat Polysaccharide Biosynthesis Protein SpsA, Chain A"/>
    <property type="match status" value="1"/>
</dbReference>
<name>X0XFN7_9ZZZZ</name>
<gene>
    <name evidence="1" type="ORF">S01H1_49627</name>
</gene>
<dbReference type="SUPFAM" id="SSF53448">
    <property type="entry name" value="Nucleotide-diphospho-sugar transferases"/>
    <property type="match status" value="1"/>
</dbReference>